<sequence length="93" mass="9776">MNKIVIALGIVLLSTTSAFAVELENRDSQPHKVTITEGENTEEIDLAAGASQTVCESTCQIDVEGIGSINATTPEDSFVIEEGKISVATVPNI</sequence>
<dbReference type="EMBL" id="RSCK01000073">
    <property type="protein sequence ID" value="RUT05832.1"/>
    <property type="molecule type" value="Genomic_DNA"/>
</dbReference>
<evidence type="ECO:0000313" key="3">
    <source>
        <dbReference type="Proteomes" id="UP000282574"/>
    </source>
</evidence>
<dbReference type="RefSeq" id="WP_106168548.1">
    <property type="nucleotide sequence ID" value="NZ_JAVKZF010000001.1"/>
</dbReference>
<feature type="signal peptide" evidence="1">
    <location>
        <begin position="1"/>
        <end position="20"/>
    </location>
</feature>
<feature type="chain" id="PRO_5044299466" evidence="1">
    <location>
        <begin position="21"/>
        <end position="93"/>
    </location>
</feature>
<evidence type="ECO:0000256" key="1">
    <source>
        <dbReference type="SAM" id="SignalP"/>
    </source>
</evidence>
<dbReference type="AlphaFoldDB" id="A0AB37UCH4"/>
<comment type="caution">
    <text evidence="2">The sequence shown here is derived from an EMBL/GenBank/DDBJ whole genome shotgun (WGS) entry which is preliminary data.</text>
</comment>
<dbReference type="Proteomes" id="UP000282574">
    <property type="component" value="Unassembled WGS sequence"/>
</dbReference>
<organism evidence="2 3">
    <name type="scientific">Chroococcidiopsis cubana SAG 39.79</name>
    <dbReference type="NCBI Taxonomy" id="388085"/>
    <lineage>
        <taxon>Bacteria</taxon>
        <taxon>Bacillati</taxon>
        <taxon>Cyanobacteriota</taxon>
        <taxon>Cyanophyceae</taxon>
        <taxon>Chroococcidiopsidales</taxon>
        <taxon>Chroococcidiopsidaceae</taxon>
        <taxon>Chroococcidiopsis</taxon>
    </lineage>
</organism>
<gene>
    <name evidence="2" type="ORF">DSM107010_54200</name>
</gene>
<evidence type="ECO:0000313" key="2">
    <source>
        <dbReference type="EMBL" id="RUT05832.1"/>
    </source>
</evidence>
<accession>A0AB37UCH4</accession>
<protein>
    <submittedName>
        <fullName evidence="2">Uncharacterized protein</fullName>
    </submittedName>
</protein>
<proteinExistence type="predicted"/>
<keyword evidence="1" id="KW-0732">Signal</keyword>
<keyword evidence="3" id="KW-1185">Reference proteome</keyword>
<name>A0AB37UCH4_9CYAN</name>
<reference evidence="2 3" key="1">
    <citation type="journal article" date="2019" name="Genome Biol. Evol.">
        <title>Day and night: Metabolic profiles and evolutionary relationships of six axenic non-marine cyanobacteria.</title>
        <authorList>
            <person name="Will S.E."/>
            <person name="Henke P."/>
            <person name="Boedeker C."/>
            <person name="Huang S."/>
            <person name="Brinkmann H."/>
            <person name="Rohde M."/>
            <person name="Jarek M."/>
            <person name="Friedl T."/>
            <person name="Seufert S."/>
            <person name="Schumacher M."/>
            <person name="Overmann J."/>
            <person name="Neumann-Schaal M."/>
            <person name="Petersen J."/>
        </authorList>
    </citation>
    <scope>NUCLEOTIDE SEQUENCE [LARGE SCALE GENOMIC DNA]</scope>
    <source>
        <strain evidence="2 3">SAG 39.79</strain>
    </source>
</reference>